<dbReference type="RefSeq" id="WP_166584108.1">
    <property type="nucleotide sequence ID" value="NZ_WWEO01000034.1"/>
</dbReference>
<dbReference type="Proteomes" id="UP000638732">
    <property type="component" value="Unassembled WGS sequence"/>
</dbReference>
<evidence type="ECO:0000256" key="1">
    <source>
        <dbReference type="SAM" id="MobiDB-lite"/>
    </source>
</evidence>
<name>A0A965ZDF2_9SPHI</name>
<protein>
    <submittedName>
        <fullName evidence="2">Uncharacterized protein</fullName>
    </submittedName>
</protein>
<gene>
    <name evidence="2" type="ORF">GSY63_01790</name>
</gene>
<keyword evidence="3" id="KW-1185">Reference proteome</keyword>
<dbReference type="AlphaFoldDB" id="A0A965ZDF2"/>
<organism evidence="2 3">
    <name type="scientific">Mucilaginibacter agri</name>
    <dbReference type="NCBI Taxonomy" id="2695265"/>
    <lineage>
        <taxon>Bacteria</taxon>
        <taxon>Pseudomonadati</taxon>
        <taxon>Bacteroidota</taxon>
        <taxon>Sphingobacteriia</taxon>
        <taxon>Sphingobacteriales</taxon>
        <taxon>Sphingobacteriaceae</taxon>
        <taxon>Mucilaginibacter</taxon>
    </lineage>
</organism>
<accession>A0A965ZDF2</accession>
<evidence type="ECO:0000313" key="2">
    <source>
        <dbReference type="EMBL" id="NCD68082.1"/>
    </source>
</evidence>
<reference evidence="2" key="1">
    <citation type="submission" date="2020-01" db="EMBL/GenBank/DDBJ databases">
        <authorList>
            <person name="Seo Y.L."/>
        </authorList>
    </citation>
    <scope>NUCLEOTIDE SEQUENCE</scope>
    <source>
        <strain evidence="2">R11</strain>
    </source>
</reference>
<reference evidence="2" key="2">
    <citation type="submission" date="2020-10" db="EMBL/GenBank/DDBJ databases">
        <title>Mucilaginibacter sp. nov., isolated from soil.</title>
        <authorList>
            <person name="Jeon C.O."/>
        </authorList>
    </citation>
    <scope>NUCLEOTIDE SEQUENCE</scope>
    <source>
        <strain evidence="2">R11</strain>
    </source>
</reference>
<comment type="caution">
    <text evidence="2">The sequence shown here is derived from an EMBL/GenBank/DDBJ whole genome shotgun (WGS) entry which is preliminary data.</text>
</comment>
<evidence type="ECO:0000313" key="3">
    <source>
        <dbReference type="Proteomes" id="UP000638732"/>
    </source>
</evidence>
<feature type="region of interest" description="Disordered" evidence="1">
    <location>
        <begin position="306"/>
        <end position="342"/>
    </location>
</feature>
<proteinExistence type="predicted"/>
<dbReference type="EMBL" id="WWEO01000034">
    <property type="protein sequence ID" value="NCD68082.1"/>
    <property type="molecule type" value="Genomic_DNA"/>
</dbReference>
<sequence>MKPVNRVLLAFKGWEDKKNELQPLLKSGTTDERAMLALQLEHLRQAGHRLRHTARPDEKPFLRLLENQLNRLEKQLYPNFLQRILLRLKDRIFDGPAYLEQQGRQRAANMETLKQQLRERGLSSVAGKLEQHLDPDHRQVCLPLDCQLTADKRLNLDLHFDKDVYGNFQLGKLEGTLVENGKAERYHSFELPDWPGLKADQVLSLLEGRALKQHYTDATGHENTRWVEVGNQGVQHYSPDHGFDIATTLAALPNITRNKEELTQYLENGQCVPTHWKQNGQFQNIFVQADPANGSLKIFDAKMKPVSAEQLSQKAQQQEKNRKPSVVMKPTRQSQKNGHKVH</sequence>